<keyword evidence="6 11" id="KW-0133">Cell shape</keyword>
<evidence type="ECO:0000256" key="10">
    <source>
        <dbReference type="ARBA" id="ARBA00023316"/>
    </source>
</evidence>
<evidence type="ECO:0000256" key="5">
    <source>
        <dbReference type="ARBA" id="ARBA00022692"/>
    </source>
</evidence>
<dbReference type="PATRIC" id="fig|1605367.3.peg.483"/>
<comment type="similarity">
    <text evidence="11">Belongs to the glycosyltransferase 51 family.</text>
</comment>
<dbReference type="GO" id="GO:0009252">
    <property type="term" value="P:peptidoglycan biosynthetic process"/>
    <property type="evidence" value="ECO:0007669"/>
    <property type="project" value="UniProtKB-UniRule"/>
</dbReference>
<keyword evidence="5 11" id="KW-0812">Transmembrane</keyword>
<feature type="domain" description="Glycosyl transferase family 51" evidence="12">
    <location>
        <begin position="52"/>
        <end position="216"/>
    </location>
</feature>
<keyword evidence="1 11" id="KW-1003">Cell membrane</keyword>
<evidence type="ECO:0000256" key="4">
    <source>
        <dbReference type="ARBA" id="ARBA00022679"/>
    </source>
</evidence>
<dbReference type="OrthoDB" id="9766909at2"/>
<dbReference type="SUPFAM" id="SSF53955">
    <property type="entry name" value="Lysozyme-like"/>
    <property type="match status" value="1"/>
</dbReference>
<dbReference type="AlphaFoldDB" id="A0A0P7BZS9"/>
<reference evidence="13 14" key="1">
    <citation type="submission" date="2015-07" db="EMBL/GenBank/DDBJ databases">
        <title>The draft genome sequence of Leadbetterella sp. JN14-9.</title>
        <authorList>
            <person name="Liu Y."/>
            <person name="Du J."/>
            <person name="Shao Z."/>
        </authorList>
    </citation>
    <scope>NUCLEOTIDE SEQUENCE [LARGE SCALE GENOMIC DNA]</scope>
    <source>
        <strain evidence="13 14">JN14-9</strain>
    </source>
</reference>
<dbReference type="InterPro" id="IPR011812">
    <property type="entry name" value="Pep_trsgly"/>
</dbReference>
<evidence type="ECO:0000256" key="6">
    <source>
        <dbReference type="ARBA" id="ARBA00022960"/>
    </source>
</evidence>
<evidence type="ECO:0000259" key="12">
    <source>
        <dbReference type="Pfam" id="PF00912"/>
    </source>
</evidence>
<keyword evidence="2" id="KW-0997">Cell inner membrane</keyword>
<dbReference type="GO" id="GO:0071555">
    <property type="term" value="P:cell wall organization"/>
    <property type="evidence" value="ECO:0007669"/>
    <property type="project" value="UniProtKB-KW"/>
</dbReference>
<dbReference type="Proteomes" id="UP000050454">
    <property type="component" value="Unassembled WGS sequence"/>
</dbReference>
<accession>A0A0P7BZS9</accession>
<dbReference type="UniPathway" id="UPA00219"/>
<dbReference type="GO" id="GO:0008360">
    <property type="term" value="P:regulation of cell shape"/>
    <property type="evidence" value="ECO:0007669"/>
    <property type="project" value="UniProtKB-KW"/>
</dbReference>
<proteinExistence type="inferred from homology"/>
<comment type="catalytic activity">
    <reaction evidence="11">
        <text>[GlcNAc-(1-&gt;4)-Mur2Ac(oyl-L-Ala-gamma-D-Glu-L-Lys-D-Ala-D-Ala)](n)-di-trans,octa-cis-undecaprenyl diphosphate + beta-D-GlcNAc-(1-&gt;4)-Mur2Ac(oyl-L-Ala-gamma-D-Glu-L-Lys-D-Ala-D-Ala)-di-trans,octa-cis-undecaprenyl diphosphate = [GlcNAc-(1-&gt;4)-Mur2Ac(oyl-L-Ala-gamma-D-Glu-L-Lys-D-Ala-D-Ala)](n+1)-di-trans,octa-cis-undecaprenyl diphosphate + di-trans,octa-cis-undecaprenyl diphosphate + H(+)</text>
        <dbReference type="Rhea" id="RHEA:23708"/>
        <dbReference type="Rhea" id="RHEA-COMP:9602"/>
        <dbReference type="Rhea" id="RHEA-COMP:9603"/>
        <dbReference type="ChEBI" id="CHEBI:15378"/>
        <dbReference type="ChEBI" id="CHEBI:58405"/>
        <dbReference type="ChEBI" id="CHEBI:60033"/>
        <dbReference type="ChEBI" id="CHEBI:78435"/>
        <dbReference type="EC" id="2.4.99.28"/>
    </reaction>
</comment>
<dbReference type="InterPro" id="IPR001264">
    <property type="entry name" value="Glyco_trans_51"/>
</dbReference>
<dbReference type="Pfam" id="PF00912">
    <property type="entry name" value="Transgly"/>
    <property type="match status" value="1"/>
</dbReference>
<keyword evidence="14" id="KW-1185">Reference proteome</keyword>
<keyword evidence="4 11" id="KW-0808">Transferase</keyword>
<evidence type="ECO:0000256" key="9">
    <source>
        <dbReference type="ARBA" id="ARBA00023136"/>
    </source>
</evidence>
<dbReference type="STRING" id="1605367.AFM12_15305"/>
<evidence type="ECO:0000256" key="7">
    <source>
        <dbReference type="ARBA" id="ARBA00022984"/>
    </source>
</evidence>
<evidence type="ECO:0000256" key="3">
    <source>
        <dbReference type="ARBA" id="ARBA00022676"/>
    </source>
</evidence>
<dbReference type="NCBIfam" id="TIGR02070">
    <property type="entry name" value="mono_pep_trsgly"/>
    <property type="match status" value="1"/>
</dbReference>
<dbReference type="EC" id="2.4.99.28" evidence="11"/>
<keyword evidence="9 11" id="KW-0472">Membrane</keyword>
<keyword evidence="3 11" id="KW-0328">Glycosyltransferase</keyword>
<comment type="function">
    <text evidence="11">Peptidoglycan polymerase that catalyzes glycan chain elongation from lipid-linked precursors.</text>
</comment>
<evidence type="ECO:0000256" key="2">
    <source>
        <dbReference type="ARBA" id="ARBA00022519"/>
    </source>
</evidence>
<dbReference type="GO" id="GO:0016763">
    <property type="term" value="F:pentosyltransferase activity"/>
    <property type="evidence" value="ECO:0007669"/>
    <property type="project" value="InterPro"/>
</dbReference>
<keyword evidence="10 11" id="KW-0961">Cell wall biogenesis/degradation</keyword>
<evidence type="ECO:0000256" key="11">
    <source>
        <dbReference type="HAMAP-Rule" id="MF_00766"/>
    </source>
</evidence>
<dbReference type="PANTHER" id="PTHR30400:SF0">
    <property type="entry name" value="BIOSYNTHETIC PEPTIDOGLYCAN TRANSGLYCOSYLASE"/>
    <property type="match status" value="1"/>
</dbReference>
<dbReference type="GO" id="GO:0009274">
    <property type="term" value="C:peptidoglycan-based cell wall"/>
    <property type="evidence" value="ECO:0007669"/>
    <property type="project" value="InterPro"/>
</dbReference>
<comment type="caution">
    <text evidence="13">The sequence shown here is derived from an EMBL/GenBank/DDBJ whole genome shotgun (WGS) entry which is preliminary data.</text>
</comment>
<dbReference type="HAMAP" id="MF_00766">
    <property type="entry name" value="PGT_MtgA"/>
    <property type="match status" value="1"/>
</dbReference>
<comment type="subcellular location">
    <subcellularLocation>
        <location evidence="11">Cell membrane</location>
        <topology evidence="11">Single-pass membrane protein</topology>
    </subcellularLocation>
</comment>
<protein>
    <recommendedName>
        <fullName evidence="11">Biosynthetic peptidoglycan transglycosylase</fullName>
        <ecNumber evidence="11">2.4.99.28</ecNumber>
    </recommendedName>
    <alternativeName>
        <fullName evidence="11">Glycan polymerase</fullName>
    </alternativeName>
    <alternativeName>
        <fullName evidence="11">Peptidoglycan glycosyltransferase MtgA</fullName>
        <shortName evidence="11">PGT</shortName>
    </alternativeName>
</protein>
<evidence type="ECO:0000256" key="1">
    <source>
        <dbReference type="ARBA" id="ARBA00022475"/>
    </source>
</evidence>
<evidence type="ECO:0000313" key="13">
    <source>
        <dbReference type="EMBL" id="KPM47179.1"/>
    </source>
</evidence>
<evidence type="ECO:0000256" key="8">
    <source>
        <dbReference type="ARBA" id="ARBA00022989"/>
    </source>
</evidence>
<evidence type="ECO:0000313" key="14">
    <source>
        <dbReference type="Proteomes" id="UP000050454"/>
    </source>
</evidence>
<name>A0A0P7BZS9_9BACT</name>
<dbReference type="InterPro" id="IPR023346">
    <property type="entry name" value="Lysozyme-like_dom_sf"/>
</dbReference>
<organism evidence="13 14">
    <name type="scientific">Jiulongibacter sediminis</name>
    <dbReference type="NCBI Taxonomy" id="1605367"/>
    <lineage>
        <taxon>Bacteria</taxon>
        <taxon>Pseudomonadati</taxon>
        <taxon>Bacteroidota</taxon>
        <taxon>Cytophagia</taxon>
        <taxon>Cytophagales</taxon>
        <taxon>Leadbetterellaceae</taxon>
        <taxon>Jiulongibacter</taxon>
    </lineage>
</organism>
<dbReference type="RefSeq" id="WP_055149807.1">
    <property type="nucleotide sequence ID" value="NZ_JXSZ01000012.1"/>
</dbReference>
<keyword evidence="8 11" id="KW-1133">Transmembrane helix</keyword>
<dbReference type="InterPro" id="IPR036950">
    <property type="entry name" value="PBP_transglycosylase"/>
</dbReference>
<dbReference type="PANTHER" id="PTHR30400">
    <property type="entry name" value="MONOFUNCTIONAL BIOSYNTHETIC PEPTIDOGLYCAN TRANSGLYCOSYLASE"/>
    <property type="match status" value="1"/>
</dbReference>
<gene>
    <name evidence="11" type="primary">mtgA</name>
    <name evidence="13" type="ORF">AFM12_15305</name>
</gene>
<dbReference type="Gene3D" id="1.10.3810.10">
    <property type="entry name" value="Biosynthetic peptidoglycan transglycosylase-like"/>
    <property type="match status" value="1"/>
</dbReference>
<dbReference type="GO" id="GO:0008955">
    <property type="term" value="F:peptidoglycan glycosyltransferase activity"/>
    <property type="evidence" value="ECO:0007669"/>
    <property type="project" value="UniProtKB-UniRule"/>
</dbReference>
<dbReference type="GO" id="GO:0005886">
    <property type="term" value="C:plasma membrane"/>
    <property type="evidence" value="ECO:0007669"/>
    <property type="project" value="UniProtKB-SubCell"/>
</dbReference>
<dbReference type="EMBL" id="LGTQ01000012">
    <property type="protein sequence ID" value="KPM47179.1"/>
    <property type="molecule type" value="Genomic_DNA"/>
</dbReference>
<comment type="pathway">
    <text evidence="11">Cell wall biogenesis; peptidoglycan biosynthesis.</text>
</comment>
<feature type="transmembrane region" description="Helical" evidence="11">
    <location>
        <begin position="12"/>
        <end position="32"/>
    </location>
</feature>
<sequence>MKSNKLLSRIRKVILKLIVSFFAVSIGLVIFFKFVPIPITITMIGQWIQQGHLNYNWEPMENISDEMKIAVVAAEDQLFPEHHGFDIEAIKNALERNQKSGKKRGGSTISQQTAKNVFLWQGRSWLRKGLETYFTFLIETIWGKKRILEVYLNVAEMGPGTFGAQAAARRYYSIDAKKLNRSHAAGIAAVLPSPRKWKLSPMGNYVARRKNHIQRQIRQLGGIAYLKSLNL</sequence>
<keyword evidence="7 11" id="KW-0573">Peptidoglycan synthesis</keyword>